<dbReference type="Proteomes" id="UP001454036">
    <property type="component" value="Unassembled WGS sequence"/>
</dbReference>
<dbReference type="AlphaFoldDB" id="A0AAV3Q5Y8"/>
<dbReference type="Gene3D" id="3.30.420.10">
    <property type="entry name" value="Ribonuclease H-like superfamily/Ribonuclease H"/>
    <property type="match status" value="1"/>
</dbReference>
<keyword evidence="3" id="KW-1185">Reference proteome</keyword>
<sequence length="169" mass="18843">MLGPDIFQTKAEALFSGSYGKLDLKTKSNQVRNVQPGAIRSVGQMVSATATIRDCIQVVKGQVLADFLADHPLPAEWELCDELPDDIMNVKVMPPWQMYFNGAAYQEDVEARVVFIMPQQDLLPYSFSLSHKCSNNVAEYQALILGLEAAADLNVAQLKIYEDSYLIIR</sequence>
<evidence type="ECO:0000313" key="3">
    <source>
        <dbReference type="Proteomes" id="UP001454036"/>
    </source>
</evidence>
<gene>
    <name evidence="2" type="ORF">LIER_15181</name>
</gene>
<dbReference type="GO" id="GO:0003676">
    <property type="term" value="F:nucleic acid binding"/>
    <property type="evidence" value="ECO:0007669"/>
    <property type="project" value="InterPro"/>
</dbReference>
<dbReference type="SUPFAM" id="SSF53098">
    <property type="entry name" value="Ribonuclease H-like"/>
    <property type="match status" value="1"/>
</dbReference>
<evidence type="ECO:0000259" key="1">
    <source>
        <dbReference type="PROSITE" id="PS50879"/>
    </source>
</evidence>
<dbReference type="InterPro" id="IPR012337">
    <property type="entry name" value="RNaseH-like_sf"/>
</dbReference>
<organism evidence="2 3">
    <name type="scientific">Lithospermum erythrorhizon</name>
    <name type="common">Purple gromwell</name>
    <name type="synonym">Lithospermum officinale var. erythrorhizon</name>
    <dbReference type="NCBI Taxonomy" id="34254"/>
    <lineage>
        <taxon>Eukaryota</taxon>
        <taxon>Viridiplantae</taxon>
        <taxon>Streptophyta</taxon>
        <taxon>Embryophyta</taxon>
        <taxon>Tracheophyta</taxon>
        <taxon>Spermatophyta</taxon>
        <taxon>Magnoliopsida</taxon>
        <taxon>eudicotyledons</taxon>
        <taxon>Gunneridae</taxon>
        <taxon>Pentapetalae</taxon>
        <taxon>asterids</taxon>
        <taxon>lamiids</taxon>
        <taxon>Boraginales</taxon>
        <taxon>Boraginaceae</taxon>
        <taxon>Boraginoideae</taxon>
        <taxon>Lithospermeae</taxon>
        <taxon>Lithospermum</taxon>
    </lineage>
</organism>
<protein>
    <recommendedName>
        <fullName evidence="1">RNase H type-1 domain-containing protein</fullName>
    </recommendedName>
</protein>
<dbReference type="GO" id="GO:0004523">
    <property type="term" value="F:RNA-DNA hybrid ribonuclease activity"/>
    <property type="evidence" value="ECO:0007669"/>
    <property type="project" value="InterPro"/>
</dbReference>
<proteinExistence type="predicted"/>
<dbReference type="PANTHER" id="PTHR48475">
    <property type="entry name" value="RIBONUCLEASE H"/>
    <property type="match status" value="1"/>
</dbReference>
<dbReference type="InterPro" id="IPR036397">
    <property type="entry name" value="RNaseH_sf"/>
</dbReference>
<feature type="domain" description="RNase H type-1" evidence="1">
    <location>
        <begin position="92"/>
        <end position="169"/>
    </location>
</feature>
<name>A0AAV3Q5Y8_LITER</name>
<reference evidence="2 3" key="1">
    <citation type="submission" date="2024-01" db="EMBL/GenBank/DDBJ databases">
        <title>The complete chloroplast genome sequence of Lithospermum erythrorhizon: insights into the phylogenetic relationship among Boraginaceae species and the maternal lineages of purple gromwells.</title>
        <authorList>
            <person name="Okada T."/>
            <person name="Watanabe K."/>
        </authorList>
    </citation>
    <scope>NUCLEOTIDE SEQUENCE [LARGE SCALE GENOMIC DNA]</scope>
</reference>
<dbReference type="Pfam" id="PF13456">
    <property type="entry name" value="RVT_3"/>
    <property type="match status" value="1"/>
</dbReference>
<dbReference type="PANTHER" id="PTHR48475:SF1">
    <property type="entry name" value="RNASE H TYPE-1 DOMAIN-CONTAINING PROTEIN"/>
    <property type="match status" value="1"/>
</dbReference>
<dbReference type="InterPro" id="IPR002156">
    <property type="entry name" value="RNaseH_domain"/>
</dbReference>
<dbReference type="PROSITE" id="PS50879">
    <property type="entry name" value="RNASE_H_1"/>
    <property type="match status" value="1"/>
</dbReference>
<evidence type="ECO:0000313" key="2">
    <source>
        <dbReference type="EMBL" id="GAA0158060.1"/>
    </source>
</evidence>
<comment type="caution">
    <text evidence="2">The sequence shown here is derived from an EMBL/GenBank/DDBJ whole genome shotgun (WGS) entry which is preliminary data.</text>
</comment>
<accession>A0AAV3Q5Y8</accession>
<dbReference type="EMBL" id="BAABME010003247">
    <property type="protein sequence ID" value="GAA0158060.1"/>
    <property type="molecule type" value="Genomic_DNA"/>
</dbReference>